<dbReference type="AlphaFoldDB" id="A0A0C3C987"/>
<organism evidence="1 2">
    <name type="scientific">Piloderma croceum (strain F 1598)</name>
    <dbReference type="NCBI Taxonomy" id="765440"/>
    <lineage>
        <taxon>Eukaryota</taxon>
        <taxon>Fungi</taxon>
        <taxon>Dikarya</taxon>
        <taxon>Basidiomycota</taxon>
        <taxon>Agaricomycotina</taxon>
        <taxon>Agaricomycetes</taxon>
        <taxon>Agaricomycetidae</taxon>
        <taxon>Atheliales</taxon>
        <taxon>Atheliaceae</taxon>
        <taxon>Piloderma</taxon>
    </lineage>
</organism>
<keyword evidence="2" id="KW-1185">Reference proteome</keyword>
<dbReference type="EMBL" id="KN832982">
    <property type="protein sequence ID" value="KIM86262.1"/>
    <property type="molecule type" value="Genomic_DNA"/>
</dbReference>
<name>A0A0C3C987_PILCF</name>
<dbReference type="Proteomes" id="UP000054166">
    <property type="component" value="Unassembled WGS sequence"/>
</dbReference>
<dbReference type="HOGENOM" id="CLU_2942593_0_0_1"/>
<gene>
    <name evidence="1" type="ORF">PILCRDRAFT_321158</name>
</gene>
<reference evidence="2" key="2">
    <citation type="submission" date="2015-01" db="EMBL/GenBank/DDBJ databases">
        <title>Evolutionary Origins and Diversification of the Mycorrhizal Mutualists.</title>
        <authorList>
            <consortium name="DOE Joint Genome Institute"/>
            <consortium name="Mycorrhizal Genomics Consortium"/>
            <person name="Kohler A."/>
            <person name="Kuo A."/>
            <person name="Nagy L.G."/>
            <person name="Floudas D."/>
            <person name="Copeland A."/>
            <person name="Barry K.W."/>
            <person name="Cichocki N."/>
            <person name="Veneault-Fourrey C."/>
            <person name="LaButti K."/>
            <person name="Lindquist E.A."/>
            <person name="Lipzen A."/>
            <person name="Lundell T."/>
            <person name="Morin E."/>
            <person name="Murat C."/>
            <person name="Riley R."/>
            <person name="Ohm R."/>
            <person name="Sun H."/>
            <person name="Tunlid A."/>
            <person name="Henrissat B."/>
            <person name="Grigoriev I.V."/>
            <person name="Hibbett D.S."/>
            <person name="Martin F."/>
        </authorList>
    </citation>
    <scope>NUCLEOTIDE SEQUENCE [LARGE SCALE GENOMIC DNA]</scope>
    <source>
        <strain evidence="2">F 1598</strain>
    </source>
</reference>
<reference evidence="1 2" key="1">
    <citation type="submission" date="2014-04" db="EMBL/GenBank/DDBJ databases">
        <authorList>
            <consortium name="DOE Joint Genome Institute"/>
            <person name="Kuo A."/>
            <person name="Tarkka M."/>
            <person name="Buscot F."/>
            <person name="Kohler A."/>
            <person name="Nagy L.G."/>
            <person name="Floudas D."/>
            <person name="Copeland A."/>
            <person name="Barry K.W."/>
            <person name="Cichocki N."/>
            <person name="Veneault-Fourrey C."/>
            <person name="LaButti K."/>
            <person name="Lindquist E.A."/>
            <person name="Lipzen A."/>
            <person name="Lundell T."/>
            <person name="Morin E."/>
            <person name="Murat C."/>
            <person name="Sun H."/>
            <person name="Tunlid A."/>
            <person name="Henrissat B."/>
            <person name="Grigoriev I.V."/>
            <person name="Hibbett D.S."/>
            <person name="Martin F."/>
            <person name="Nordberg H.P."/>
            <person name="Cantor M.N."/>
            <person name="Hua S.X."/>
        </authorList>
    </citation>
    <scope>NUCLEOTIDE SEQUENCE [LARGE SCALE GENOMIC DNA]</scope>
    <source>
        <strain evidence="1 2">F 1598</strain>
    </source>
</reference>
<evidence type="ECO:0000313" key="1">
    <source>
        <dbReference type="EMBL" id="KIM86262.1"/>
    </source>
</evidence>
<protein>
    <submittedName>
        <fullName evidence="1">Uncharacterized protein</fullName>
    </submittedName>
</protein>
<sequence>MKEISRFLCRQSLSTARPHFQDLLQRLDEFCVLACLSFHDCGFSSCTVPIYHSVDEDEYL</sequence>
<dbReference type="InParanoid" id="A0A0C3C987"/>
<evidence type="ECO:0000313" key="2">
    <source>
        <dbReference type="Proteomes" id="UP000054166"/>
    </source>
</evidence>
<accession>A0A0C3C987</accession>
<proteinExistence type="predicted"/>